<comment type="caution">
    <text evidence="2">The sequence shown here is derived from an EMBL/GenBank/DDBJ whole genome shotgun (WGS) entry which is preliminary data.</text>
</comment>
<dbReference type="AlphaFoldDB" id="A0A840MQD2"/>
<dbReference type="RefSeq" id="WP_184039885.1">
    <property type="nucleotide sequence ID" value="NZ_JACHHY010000015.1"/>
</dbReference>
<protein>
    <recommendedName>
        <fullName evidence="4">Lipoprotein</fullName>
    </recommendedName>
</protein>
<name>A0A840MQD2_9PROT</name>
<reference evidence="2 3" key="1">
    <citation type="submission" date="2020-08" db="EMBL/GenBank/DDBJ databases">
        <title>Genomic Encyclopedia of Type Strains, Phase IV (KMG-IV): sequencing the most valuable type-strain genomes for metagenomic binning, comparative biology and taxonomic classification.</title>
        <authorList>
            <person name="Goeker M."/>
        </authorList>
    </citation>
    <scope>NUCLEOTIDE SEQUENCE [LARGE SCALE GENOMIC DNA]</scope>
    <source>
        <strain evidence="2 3">DSM 27165</strain>
    </source>
</reference>
<keyword evidence="3" id="KW-1185">Reference proteome</keyword>
<dbReference type="PROSITE" id="PS51257">
    <property type="entry name" value="PROKAR_LIPOPROTEIN"/>
    <property type="match status" value="1"/>
</dbReference>
<evidence type="ECO:0008006" key="4">
    <source>
        <dbReference type="Google" id="ProtNLM"/>
    </source>
</evidence>
<evidence type="ECO:0000313" key="2">
    <source>
        <dbReference type="EMBL" id="MBB5019289.1"/>
    </source>
</evidence>
<sequence length="269" mass="29937">MIALKNISLLISVAMLAACTTVPPTPQKSLTDLDRNKGYTVKHSTALDLETHTLRPLNESKDVLYAQNFGGGGVGLGLLLGPIGVAANIAMIKSQTDQDVEKLTTFKKIKSEALFSESAVENKLDLKNSGLNVSPYIYLQKTESNEGELKIVPAAAIYIEMSDAERTRRNRYVYQLDREFTLEQLASLSETEVIKLQSDFKKSYSHLISFIKSESDSDNAEIKFDSKFITPRLEFELSGKLINDSNGRVWVRLPDGVFSLTKKYFSPKS</sequence>
<gene>
    <name evidence="2" type="ORF">HNQ59_002587</name>
</gene>
<keyword evidence="1" id="KW-0732">Signal</keyword>
<evidence type="ECO:0000256" key="1">
    <source>
        <dbReference type="SAM" id="SignalP"/>
    </source>
</evidence>
<organism evidence="2 3">
    <name type="scientific">Chitinivorax tropicus</name>
    <dbReference type="NCBI Taxonomy" id="714531"/>
    <lineage>
        <taxon>Bacteria</taxon>
        <taxon>Pseudomonadati</taxon>
        <taxon>Pseudomonadota</taxon>
        <taxon>Betaproteobacteria</taxon>
        <taxon>Chitinivorax</taxon>
    </lineage>
</organism>
<proteinExistence type="predicted"/>
<feature type="chain" id="PRO_5032985561" description="Lipoprotein" evidence="1">
    <location>
        <begin position="18"/>
        <end position="269"/>
    </location>
</feature>
<accession>A0A840MQD2</accession>
<dbReference type="EMBL" id="JACHHY010000015">
    <property type="protein sequence ID" value="MBB5019289.1"/>
    <property type="molecule type" value="Genomic_DNA"/>
</dbReference>
<evidence type="ECO:0000313" key="3">
    <source>
        <dbReference type="Proteomes" id="UP000575898"/>
    </source>
</evidence>
<feature type="signal peptide" evidence="1">
    <location>
        <begin position="1"/>
        <end position="17"/>
    </location>
</feature>
<dbReference type="Proteomes" id="UP000575898">
    <property type="component" value="Unassembled WGS sequence"/>
</dbReference>